<gene>
    <name evidence="16" type="ORF">ANANG_G00237690</name>
</gene>
<keyword evidence="7" id="KW-0256">Endoplasmic reticulum</keyword>
<keyword evidence="17" id="KW-1185">Reference proteome</keyword>
<dbReference type="GO" id="GO:0006082">
    <property type="term" value="P:organic acid metabolic process"/>
    <property type="evidence" value="ECO:0007669"/>
    <property type="project" value="TreeGrafter"/>
</dbReference>
<evidence type="ECO:0000256" key="3">
    <source>
        <dbReference type="ARBA" id="ARBA00004406"/>
    </source>
</evidence>
<evidence type="ECO:0000256" key="6">
    <source>
        <dbReference type="ARBA" id="ARBA00022723"/>
    </source>
</evidence>
<dbReference type="InterPro" id="IPR001128">
    <property type="entry name" value="Cyt_P450"/>
</dbReference>
<comment type="caution">
    <text evidence="16">The sequence shown here is derived from an EMBL/GenBank/DDBJ whole genome shotgun (WGS) entry which is preliminary data.</text>
</comment>
<evidence type="ECO:0000256" key="8">
    <source>
        <dbReference type="ARBA" id="ARBA00022848"/>
    </source>
</evidence>
<dbReference type="PANTHER" id="PTHR24300:SF346">
    <property type="entry name" value="CYTOCHROME P450 2C44"/>
    <property type="match status" value="1"/>
</dbReference>
<evidence type="ECO:0000256" key="1">
    <source>
        <dbReference type="ARBA" id="ARBA00001971"/>
    </source>
</evidence>
<comment type="subcellular location">
    <subcellularLocation>
        <location evidence="3">Endoplasmic reticulum membrane</location>
        <topology evidence="3">Peripheral membrane protein</topology>
    </subcellularLocation>
    <subcellularLocation>
        <location evidence="2">Microsome membrane</location>
        <topology evidence="2">Peripheral membrane protein</topology>
    </subcellularLocation>
</comment>
<evidence type="ECO:0000256" key="9">
    <source>
        <dbReference type="ARBA" id="ARBA00023002"/>
    </source>
</evidence>
<dbReference type="CDD" id="cd11026">
    <property type="entry name" value="CYP2"/>
    <property type="match status" value="1"/>
</dbReference>
<protein>
    <submittedName>
        <fullName evidence="16">Uncharacterized protein</fullName>
    </submittedName>
</protein>
<evidence type="ECO:0000256" key="4">
    <source>
        <dbReference type="ARBA" id="ARBA00010617"/>
    </source>
</evidence>
<dbReference type="Proteomes" id="UP001044222">
    <property type="component" value="Chromosome 13"/>
</dbReference>
<dbReference type="PRINTS" id="PR00463">
    <property type="entry name" value="EP450I"/>
</dbReference>
<dbReference type="PRINTS" id="PR00385">
    <property type="entry name" value="P450"/>
</dbReference>
<dbReference type="InterPro" id="IPR017972">
    <property type="entry name" value="Cyt_P450_CS"/>
</dbReference>
<dbReference type="InterPro" id="IPR002401">
    <property type="entry name" value="Cyt_P450_E_grp-I"/>
</dbReference>
<dbReference type="GO" id="GO:0006805">
    <property type="term" value="P:xenobiotic metabolic process"/>
    <property type="evidence" value="ECO:0007669"/>
    <property type="project" value="TreeGrafter"/>
</dbReference>
<dbReference type="Pfam" id="PF00067">
    <property type="entry name" value="p450"/>
    <property type="match status" value="1"/>
</dbReference>
<dbReference type="GO" id="GO:0016712">
    <property type="term" value="F:oxidoreductase activity, acting on paired donors, with incorporation or reduction of molecular oxygen, reduced flavin or flavoprotein as one donor, and incorporation of one atom of oxygen"/>
    <property type="evidence" value="ECO:0007669"/>
    <property type="project" value="TreeGrafter"/>
</dbReference>
<evidence type="ECO:0000256" key="12">
    <source>
        <dbReference type="ARBA" id="ARBA00023136"/>
    </source>
</evidence>
<organism evidence="16 17">
    <name type="scientific">Anguilla anguilla</name>
    <name type="common">European freshwater eel</name>
    <name type="synonym">Muraena anguilla</name>
    <dbReference type="NCBI Taxonomy" id="7936"/>
    <lineage>
        <taxon>Eukaryota</taxon>
        <taxon>Metazoa</taxon>
        <taxon>Chordata</taxon>
        <taxon>Craniata</taxon>
        <taxon>Vertebrata</taxon>
        <taxon>Euteleostomi</taxon>
        <taxon>Actinopterygii</taxon>
        <taxon>Neopterygii</taxon>
        <taxon>Teleostei</taxon>
        <taxon>Anguilliformes</taxon>
        <taxon>Anguillidae</taxon>
        <taxon>Anguilla</taxon>
    </lineage>
</organism>
<evidence type="ECO:0000256" key="14">
    <source>
        <dbReference type="RuleBase" id="RU000461"/>
    </source>
</evidence>
<keyword evidence="5 13" id="KW-0349">Heme</keyword>
<dbReference type="PANTHER" id="PTHR24300">
    <property type="entry name" value="CYTOCHROME P450 508A4-RELATED"/>
    <property type="match status" value="1"/>
</dbReference>
<keyword evidence="6 13" id="KW-0479">Metal-binding</keyword>
<evidence type="ECO:0000256" key="7">
    <source>
        <dbReference type="ARBA" id="ARBA00022824"/>
    </source>
</evidence>
<dbReference type="AlphaFoldDB" id="A0A9D3LUI3"/>
<comment type="similarity">
    <text evidence="4 14">Belongs to the cytochrome P450 family.</text>
</comment>
<keyword evidence="12 15" id="KW-0472">Membrane</keyword>
<keyword evidence="15" id="KW-1133">Transmembrane helix</keyword>
<dbReference type="PROSITE" id="PS00086">
    <property type="entry name" value="CYTOCHROME_P450"/>
    <property type="match status" value="1"/>
</dbReference>
<evidence type="ECO:0000256" key="15">
    <source>
        <dbReference type="SAM" id="Phobius"/>
    </source>
</evidence>
<evidence type="ECO:0000256" key="13">
    <source>
        <dbReference type="PIRSR" id="PIRSR602401-1"/>
    </source>
</evidence>
<dbReference type="InterPro" id="IPR036396">
    <property type="entry name" value="Cyt_P450_sf"/>
</dbReference>
<keyword evidence="9 14" id="KW-0560">Oxidoreductase</keyword>
<keyword evidence="8" id="KW-0492">Microsome</keyword>
<dbReference type="GO" id="GO:0020037">
    <property type="term" value="F:heme binding"/>
    <property type="evidence" value="ECO:0007669"/>
    <property type="project" value="InterPro"/>
</dbReference>
<accession>A0A9D3LUI3</accession>
<evidence type="ECO:0000256" key="11">
    <source>
        <dbReference type="ARBA" id="ARBA00023033"/>
    </source>
</evidence>
<keyword evidence="11 14" id="KW-0503">Monooxygenase</keyword>
<dbReference type="SUPFAM" id="SSF48264">
    <property type="entry name" value="Cytochrome P450"/>
    <property type="match status" value="1"/>
</dbReference>
<dbReference type="GO" id="GO:0005506">
    <property type="term" value="F:iron ion binding"/>
    <property type="evidence" value="ECO:0007669"/>
    <property type="project" value="InterPro"/>
</dbReference>
<evidence type="ECO:0000313" key="17">
    <source>
        <dbReference type="Proteomes" id="UP001044222"/>
    </source>
</evidence>
<dbReference type="FunFam" id="1.10.630.10:FF:000238">
    <property type="entry name" value="Cytochrome P450 2A6"/>
    <property type="match status" value="1"/>
</dbReference>
<dbReference type="EMBL" id="JAFIRN010000013">
    <property type="protein sequence ID" value="KAG5837286.1"/>
    <property type="molecule type" value="Genomic_DNA"/>
</dbReference>
<dbReference type="Gene3D" id="1.10.630.10">
    <property type="entry name" value="Cytochrome P450"/>
    <property type="match status" value="1"/>
</dbReference>
<evidence type="ECO:0000313" key="16">
    <source>
        <dbReference type="EMBL" id="KAG5837286.1"/>
    </source>
</evidence>
<evidence type="ECO:0000256" key="10">
    <source>
        <dbReference type="ARBA" id="ARBA00023004"/>
    </source>
</evidence>
<evidence type="ECO:0000256" key="2">
    <source>
        <dbReference type="ARBA" id="ARBA00004174"/>
    </source>
</evidence>
<feature type="binding site" description="axial binding residue" evidence="13">
    <location>
        <position position="443"/>
    </location>
    <ligand>
        <name>heme</name>
        <dbReference type="ChEBI" id="CHEBI:30413"/>
    </ligand>
    <ligandPart>
        <name>Fe</name>
        <dbReference type="ChEBI" id="CHEBI:18248"/>
    </ligandPart>
</feature>
<evidence type="ECO:0000256" key="5">
    <source>
        <dbReference type="ARBA" id="ARBA00022617"/>
    </source>
</evidence>
<sequence>MHFLSLLANNVIGLLLGLIVLVLFWKNMGKKSNTARLPPGPSPVPILGNIFQVDLKQPYKSYLMLSKKYGSVFTVWLGPKPVVVLSGFETLKEALLNQGEEFSGRAGYPILLEVTKGFGVLASSGDRWRDLRRFSIMTLKNFGMGRRSIEERVQEEAGFLIKAFSEHRDSVFNPNNLLCNAVSNVICSIVFGQRFEYNDPQFKFLQQGLDGYFNFLSSSKGQLFNVFPKLVWCLPGPHHQLFKHIESIRECFKQEAQRRMKSLNTDSPQDFIEAFLVRMLEQGNKPGSEFHFDNLVSSIWSLFSAGTETTTSTLRQALLLMMKYPHVQERVQKEIDQVVGSIRTPSLQDRQNMPYTDAVIHEVQRSMDLAPTSVPHKMMSDTEFKGYCIPQGTMVLPLLSSVLSDPKLWKNPDVFDPENFLNENGSFKKNYGFLAFGLGKRACLGEGLARVELFLYFSTLLQRFTFTATQPPEELDINPVCRSFIKLPPLYTCYAKLRE</sequence>
<reference evidence="16" key="1">
    <citation type="submission" date="2021-01" db="EMBL/GenBank/DDBJ databases">
        <title>A chromosome-scale assembly of European eel, Anguilla anguilla.</title>
        <authorList>
            <person name="Henkel C."/>
            <person name="Jong-Raadsen S.A."/>
            <person name="Dufour S."/>
            <person name="Weltzien F.-A."/>
            <person name="Palstra A.P."/>
            <person name="Pelster B."/>
            <person name="Spaink H.P."/>
            <person name="Van Den Thillart G.E."/>
            <person name="Jansen H."/>
            <person name="Zahm M."/>
            <person name="Klopp C."/>
            <person name="Cedric C."/>
            <person name="Louis A."/>
            <person name="Berthelot C."/>
            <person name="Parey E."/>
            <person name="Roest Crollius H."/>
            <person name="Montfort J."/>
            <person name="Robinson-Rechavi M."/>
            <person name="Bucao C."/>
            <person name="Bouchez O."/>
            <person name="Gislard M."/>
            <person name="Lluch J."/>
            <person name="Milhes M."/>
            <person name="Lampietro C."/>
            <person name="Lopez Roques C."/>
            <person name="Donnadieu C."/>
            <person name="Braasch I."/>
            <person name="Desvignes T."/>
            <person name="Postlethwait J."/>
            <person name="Bobe J."/>
            <person name="Guiguen Y."/>
            <person name="Dirks R."/>
        </authorList>
    </citation>
    <scope>NUCLEOTIDE SEQUENCE</scope>
    <source>
        <strain evidence="16">Tag_6206</strain>
        <tissue evidence="16">Liver</tissue>
    </source>
</reference>
<keyword evidence="15" id="KW-0812">Transmembrane</keyword>
<dbReference type="InterPro" id="IPR050182">
    <property type="entry name" value="Cytochrome_P450_fam2"/>
</dbReference>
<proteinExistence type="inferred from homology"/>
<keyword evidence="10 13" id="KW-0408">Iron</keyword>
<name>A0A9D3LUI3_ANGAN</name>
<feature type="transmembrane region" description="Helical" evidence="15">
    <location>
        <begin position="6"/>
        <end position="25"/>
    </location>
</feature>
<dbReference type="GO" id="GO:0005789">
    <property type="term" value="C:endoplasmic reticulum membrane"/>
    <property type="evidence" value="ECO:0007669"/>
    <property type="project" value="UniProtKB-SubCell"/>
</dbReference>
<comment type="cofactor">
    <cofactor evidence="1 13">
        <name>heme</name>
        <dbReference type="ChEBI" id="CHEBI:30413"/>
    </cofactor>
</comment>